<dbReference type="STRING" id="6186.A0A183KZQ0"/>
<reference evidence="5" key="1">
    <citation type="submission" date="2016-06" db="UniProtKB">
        <authorList>
            <consortium name="WormBaseParasite"/>
        </authorList>
    </citation>
    <scope>IDENTIFICATION</scope>
</reference>
<feature type="region of interest" description="Disordered" evidence="1">
    <location>
        <begin position="142"/>
        <end position="161"/>
    </location>
</feature>
<keyword evidence="4" id="KW-1185">Reference proteome</keyword>
<accession>A0A183KZQ0</accession>
<gene>
    <name evidence="3" type="ORF">SCUD_LOCUS20547</name>
</gene>
<evidence type="ECO:0000313" key="5">
    <source>
        <dbReference type="WBParaSite" id="SCUD_0002055001-mRNA-1"/>
    </source>
</evidence>
<dbReference type="WBParaSite" id="SCUD_0002055001-mRNA-1">
    <property type="protein sequence ID" value="SCUD_0002055001-mRNA-1"/>
    <property type="gene ID" value="SCUD_0002055001"/>
</dbReference>
<organism evidence="5">
    <name type="scientific">Schistosoma curassoni</name>
    <dbReference type="NCBI Taxonomy" id="6186"/>
    <lineage>
        <taxon>Eukaryota</taxon>
        <taxon>Metazoa</taxon>
        <taxon>Spiralia</taxon>
        <taxon>Lophotrochozoa</taxon>
        <taxon>Platyhelminthes</taxon>
        <taxon>Trematoda</taxon>
        <taxon>Digenea</taxon>
        <taxon>Strigeidida</taxon>
        <taxon>Schistosomatoidea</taxon>
        <taxon>Schistosomatidae</taxon>
        <taxon>Schistosoma</taxon>
    </lineage>
</organism>
<dbReference type="AlphaFoldDB" id="A0A183KZQ0"/>
<proteinExistence type="predicted"/>
<dbReference type="GO" id="GO:0043248">
    <property type="term" value="P:proteasome assembly"/>
    <property type="evidence" value="ECO:0007669"/>
    <property type="project" value="InterPro"/>
</dbReference>
<dbReference type="GO" id="GO:0060090">
    <property type="term" value="F:molecular adaptor activity"/>
    <property type="evidence" value="ECO:0007669"/>
    <property type="project" value="InterPro"/>
</dbReference>
<dbReference type="Proteomes" id="UP000279833">
    <property type="component" value="Unassembled WGS sequence"/>
</dbReference>
<dbReference type="EMBL" id="UZAK01044523">
    <property type="protein sequence ID" value="VDP72586.1"/>
    <property type="molecule type" value="Genomic_DNA"/>
</dbReference>
<evidence type="ECO:0000256" key="1">
    <source>
        <dbReference type="SAM" id="MobiDB-lite"/>
    </source>
</evidence>
<reference evidence="3 4" key="2">
    <citation type="submission" date="2018-11" db="EMBL/GenBank/DDBJ databases">
        <authorList>
            <consortium name="Pathogen Informatics"/>
        </authorList>
    </citation>
    <scope>NUCLEOTIDE SEQUENCE [LARGE SCALE GENOMIC DNA]</scope>
    <source>
        <strain evidence="3">Dakar</strain>
        <strain evidence="4">Dakar, Senegal</strain>
    </source>
</reference>
<evidence type="ECO:0000259" key="2">
    <source>
        <dbReference type="Pfam" id="PF13001"/>
    </source>
</evidence>
<dbReference type="Pfam" id="PF13001">
    <property type="entry name" value="ECM29_N"/>
    <property type="match status" value="1"/>
</dbReference>
<protein>
    <recommendedName>
        <fullName evidence="2">Proteasome component Ecm29 N-terminal domain-containing protein</fullName>
    </recommendedName>
</protein>
<evidence type="ECO:0000313" key="4">
    <source>
        <dbReference type="Proteomes" id="UP000279833"/>
    </source>
</evidence>
<feature type="domain" description="Proteasome component Ecm29 N-terminal" evidence="2">
    <location>
        <begin position="16"/>
        <end position="89"/>
    </location>
</feature>
<name>A0A183KZQ0_9TREM</name>
<dbReference type="InterPro" id="IPR024372">
    <property type="entry name" value="Ecm29_N"/>
</dbReference>
<sequence length="161" mass="18027">MAATRDGMSKPGTIELMELLGDVTRRLRCRPNIQVPVHELLLSYNDPSNSVFLVNFSHMYIRLGFPRLPLRQKIKLFPVLFASLSDDKPICQRDGVRSHGMCFASPKCEALMQGLQEPVTTRNNRKVRAFRCVGASVVSGDKKSTYDDSQGGLRHSGSFLE</sequence>
<evidence type="ECO:0000313" key="3">
    <source>
        <dbReference type="EMBL" id="VDP72586.1"/>
    </source>
</evidence>